<keyword evidence="5" id="KW-0808">Transferase</keyword>
<dbReference type="Gene3D" id="3.30.565.10">
    <property type="entry name" value="Histidine kinase-like ATPase, C-terminal domain"/>
    <property type="match status" value="1"/>
</dbReference>
<evidence type="ECO:0000256" key="11">
    <source>
        <dbReference type="SAM" id="Coils"/>
    </source>
</evidence>
<feature type="coiled-coil region" evidence="11">
    <location>
        <begin position="220"/>
        <end position="279"/>
    </location>
</feature>
<dbReference type="PROSITE" id="PS50885">
    <property type="entry name" value="HAMP"/>
    <property type="match status" value="1"/>
</dbReference>
<feature type="transmembrane region" description="Helical" evidence="12">
    <location>
        <begin position="21"/>
        <end position="41"/>
    </location>
</feature>
<keyword evidence="6 12" id="KW-0812">Transmembrane</keyword>
<dbReference type="SUPFAM" id="SSF47384">
    <property type="entry name" value="Homodimeric domain of signal transducing histidine kinase"/>
    <property type="match status" value="1"/>
</dbReference>
<dbReference type="SUPFAM" id="SSF158472">
    <property type="entry name" value="HAMP domain-like"/>
    <property type="match status" value="1"/>
</dbReference>
<dbReference type="CDD" id="cd00082">
    <property type="entry name" value="HisKA"/>
    <property type="match status" value="1"/>
</dbReference>
<dbReference type="InterPro" id="IPR005467">
    <property type="entry name" value="His_kinase_dom"/>
</dbReference>
<evidence type="ECO:0000256" key="3">
    <source>
        <dbReference type="ARBA" id="ARBA00012438"/>
    </source>
</evidence>
<evidence type="ECO:0000256" key="7">
    <source>
        <dbReference type="ARBA" id="ARBA00022777"/>
    </source>
</evidence>
<keyword evidence="8 12" id="KW-1133">Transmembrane helix</keyword>
<protein>
    <recommendedName>
        <fullName evidence="3">histidine kinase</fullName>
        <ecNumber evidence="3">2.7.13.3</ecNumber>
    </recommendedName>
</protein>
<dbReference type="GO" id="GO:0005886">
    <property type="term" value="C:plasma membrane"/>
    <property type="evidence" value="ECO:0007669"/>
    <property type="project" value="TreeGrafter"/>
</dbReference>
<evidence type="ECO:0000256" key="6">
    <source>
        <dbReference type="ARBA" id="ARBA00022692"/>
    </source>
</evidence>
<evidence type="ECO:0000259" key="14">
    <source>
        <dbReference type="PROSITE" id="PS50885"/>
    </source>
</evidence>
<dbReference type="SMART" id="SM00304">
    <property type="entry name" value="HAMP"/>
    <property type="match status" value="1"/>
</dbReference>
<name>A0A1T4SBL9_9HYPH</name>
<dbReference type="InterPro" id="IPR036890">
    <property type="entry name" value="HATPase_C_sf"/>
</dbReference>
<dbReference type="SUPFAM" id="SSF55874">
    <property type="entry name" value="ATPase domain of HSP90 chaperone/DNA topoisomerase II/histidine kinase"/>
    <property type="match status" value="1"/>
</dbReference>
<dbReference type="Pfam" id="PF00512">
    <property type="entry name" value="HisKA"/>
    <property type="match status" value="1"/>
</dbReference>
<dbReference type="SMART" id="SM00387">
    <property type="entry name" value="HATPase_c"/>
    <property type="match status" value="1"/>
</dbReference>
<keyword evidence="10 12" id="KW-0472">Membrane</keyword>
<dbReference type="EC" id="2.7.13.3" evidence="3"/>
<dbReference type="Gene3D" id="6.10.340.10">
    <property type="match status" value="1"/>
</dbReference>
<dbReference type="PROSITE" id="PS50109">
    <property type="entry name" value="HIS_KIN"/>
    <property type="match status" value="1"/>
</dbReference>
<dbReference type="Pfam" id="PF00672">
    <property type="entry name" value="HAMP"/>
    <property type="match status" value="1"/>
</dbReference>
<evidence type="ECO:0000256" key="2">
    <source>
        <dbReference type="ARBA" id="ARBA00004370"/>
    </source>
</evidence>
<dbReference type="CDD" id="cd06225">
    <property type="entry name" value="HAMP"/>
    <property type="match status" value="1"/>
</dbReference>
<gene>
    <name evidence="15" type="ORF">SAMN02745126_04543</name>
</gene>
<keyword evidence="7 15" id="KW-0418">Kinase</keyword>
<feature type="transmembrane region" description="Helical" evidence="12">
    <location>
        <begin position="168"/>
        <end position="192"/>
    </location>
</feature>
<comment type="subcellular location">
    <subcellularLocation>
        <location evidence="2">Membrane</location>
    </subcellularLocation>
</comment>
<dbReference type="InterPro" id="IPR003594">
    <property type="entry name" value="HATPase_dom"/>
</dbReference>
<evidence type="ECO:0000256" key="12">
    <source>
        <dbReference type="SAM" id="Phobius"/>
    </source>
</evidence>
<dbReference type="PANTHER" id="PTHR45436:SF8">
    <property type="entry name" value="HISTIDINE KINASE"/>
    <property type="match status" value="1"/>
</dbReference>
<dbReference type="InterPro" id="IPR004358">
    <property type="entry name" value="Sig_transdc_His_kin-like_C"/>
</dbReference>
<organism evidence="15 16">
    <name type="scientific">Enhydrobacter aerosaccus</name>
    <dbReference type="NCBI Taxonomy" id="225324"/>
    <lineage>
        <taxon>Bacteria</taxon>
        <taxon>Pseudomonadati</taxon>
        <taxon>Pseudomonadota</taxon>
        <taxon>Alphaproteobacteria</taxon>
        <taxon>Hyphomicrobiales</taxon>
        <taxon>Enhydrobacter</taxon>
    </lineage>
</organism>
<dbReference type="InterPro" id="IPR003661">
    <property type="entry name" value="HisK_dim/P_dom"/>
</dbReference>
<dbReference type="SMART" id="SM00388">
    <property type="entry name" value="HisKA"/>
    <property type="match status" value="1"/>
</dbReference>
<keyword evidence="4" id="KW-0597">Phosphoprotein</keyword>
<dbReference type="STRING" id="225324.SAMN02745126_04543"/>
<evidence type="ECO:0000256" key="5">
    <source>
        <dbReference type="ARBA" id="ARBA00022679"/>
    </source>
</evidence>
<dbReference type="Gene3D" id="1.10.287.130">
    <property type="match status" value="1"/>
</dbReference>
<accession>A0A1T4SBL9</accession>
<evidence type="ECO:0000256" key="8">
    <source>
        <dbReference type="ARBA" id="ARBA00022989"/>
    </source>
</evidence>
<dbReference type="InterPro" id="IPR036097">
    <property type="entry name" value="HisK_dim/P_sf"/>
</dbReference>
<feature type="domain" description="Histidine kinase" evidence="13">
    <location>
        <begin position="250"/>
        <end position="460"/>
    </location>
</feature>
<sequence>MPGTVSVPPLRILRTIGFRLAAFYAALFAVSVIVLFGIIYWTAGDALRRQLAANVQGEVGTLVDDYRTGGVAHTARTIEKRLSSGLHPATYYLLLDSTGRKAAGNLPPVSRDAGWKELPPQQQEGEFEGDSGEHRLLALGASLPDGAFVLVAEDTHGMVEVQEAMLEALAWALAATILLGAAGGTVLSLGFLRRVDAINRTTRAIIGGRLTDRVPTRGTSDELDELARNLNEMLDRLQMLMESLRQVSSDVAHDLRTPLSRLRQQLEAARLEARSMEDYETAVADAIIDADEILKIFSALLRIAEIEGGARRGAFTTVDLSSVFQSIADTYGPVAEEQGRSLSAAIEPGIETRGDRDLLMQMMANLVENAIRHTPEGTKISIALQRGPSGPLGTIADNGPGIPEEDRQKVFRRFFRLERSRSTGGSGLGLSLVAAVAEMHGIAISLADNAPGLKVELRFS</sequence>
<dbReference type="AlphaFoldDB" id="A0A1T4SBL9"/>
<keyword evidence="11" id="KW-0175">Coiled coil</keyword>
<evidence type="ECO:0000256" key="9">
    <source>
        <dbReference type="ARBA" id="ARBA00023012"/>
    </source>
</evidence>
<evidence type="ECO:0000256" key="4">
    <source>
        <dbReference type="ARBA" id="ARBA00022553"/>
    </source>
</evidence>
<dbReference type="Pfam" id="PF02518">
    <property type="entry name" value="HATPase_c"/>
    <property type="match status" value="1"/>
</dbReference>
<dbReference type="InterPro" id="IPR003660">
    <property type="entry name" value="HAMP_dom"/>
</dbReference>
<evidence type="ECO:0000313" key="15">
    <source>
        <dbReference type="EMBL" id="SKA25577.1"/>
    </source>
</evidence>
<dbReference type="GO" id="GO:0000155">
    <property type="term" value="F:phosphorelay sensor kinase activity"/>
    <property type="evidence" value="ECO:0007669"/>
    <property type="project" value="InterPro"/>
</dbReference>
<dbReference type="Proteomes" id="UP000190092">
    <property type="component" value="Unassembled WGS sequence"/>
</dbReference>
<evidence type="ECO:0000259" key="13">
    <source>
        <dbReference type="PROSITE" id="PS50109"/>
    </source>
</evidence>
<dbReference type="PANTHER" id="PTHR45436">
    <property type="entry name" value="SENSOR HISTIDINE KINASE YKOH"/>
    <property type="match status" value="1"/>
</dbReference>
<feature type="domain" description="HAMP" evidence="14">
    <location>
        <begin position="189"/>
        <end position="242"/>
    </location>
</feature>
<dbReference type="EMBL" id="FUWJ01000007">
    <property type="protein sequence ID" value="SKA25577.1"/>
    <property type="molecule type" value="Genomic_DNA"/>
</dbReference>
<reference evidence="16" key="1">
    <citation type="submission" date="2017-02" db="EMBL/GenBank/DDBJ databases">
        <authorList>
            <person name="Varghese N."/>
            <person name="Submissions S."/>
        </authorList>
    </citation>
    <scope>NUCLEOTIDE SEQUENCE [LARGE SCALE GENOMIC DNA]</scope>
    <source>
        <strain evidence="16">ATCC 27094</strain>
    </source>
</reference>
<dbReference type="InterPro" id="IPR050428">
    <property type="entry name" value="TCS_sensor_his_kinase"/>
</dbReference>
<comment type="catalytic activity">
    <reaction evidence="1">
        <text>ATP + protein L-histidine = ADP + protein N-phospho-L-histidine.</text>
        <dbReference type="EC" id="2.7.13.3"/>
    </reaction>
</comment>
<keyword evidence="9" id="KW-0902">Two-component regulatory system</keyword>
<keyword evidence="16" id="KW-1185">Reference proteome</keyword>
<evidence type="ECO:0000256" key="1">
    <source>
        <dbReference type="ARBA" id="ARBA00000085"/>
    </source>
</evidence>
<proteinExistence type="predicted"/>
<evidence type="ECO:0000313" key="16">
    <source>
        <dbReference type="Proteomes" id="UP000190092"/>
    </source>
</evidence>
<dbReference type="PRINTS" id="PR00344">
    <property type="entry name" value="BCTRLSENSOR"/>
</dbReference>
<evidence type="ECO:0000256" key="10">
    <source>
        <dbReference type="ARBA" id="ARBA00023136"/>
    </source>
</evidence>